<dbReference type="PANTHER" id="PTHR10057">
    <property type="entry name" value="PERIPHERAL-TYPE BENZODIAZEPINE RECEPTOR"/>
    <property type="match status" value="1"/>
</dbReference>
<feature type="transmembrane region" description="Helical" evidence="7">
    <location>
        <begin position="34"/>
        <end position="53"/>
    </location>
</feature>
<reference evidence="10" key="3">
    <citation type="journal article" date="2020" name="Plant Biotechnol. J.">
        <title>The pomegranate (Punica granatum L.) draft genome dissects genetic divergence between soft- and hard-seeded cultivars.</title>
        <authorList>
            <person name="Luo X."/>
            <person name="Li H."/>
            <person name="Wu Z."/>
            <person name="Yao W."/>
            <person name="Zhao P."/>
            <person name="Cao D."/>
            <person name="Yu H."/>
            <person name="Li K."/>
            <person name="Poudel K."/>
            <person name="Zhao D."/>
            <person name="Zhang F."/>
            <person name="Xia X."/>
            <person name="Chen L."/>
            <person name="Wang Q."/>
            <person name="Jing D."/>
            <person name="Cao S."/>
        </authorList>
    </citation>
    <scope>NUCLEOTIDE SEQUENCE [LARGE SCALE GENOMIC DNA]</scope>
</reference>
<reference evidence="11" key="4">
    <citation type="submission" date="2025-04" db="UniProtKB">
        <authorList>
            <consortium name="RefSeq"/>
        </authorList>
    </citation>
    <scope>IDENTIFICATION</scope>
    <source>
        <tissue evidence="11">Leaf</tissue>
    </source>
</reference>
<evidence type="ECO:0000256" key="2">
    <source>
        <dbReference type="ARBA" id="ARBA00007524"/>
    </source>
</evidence>
<evidence type="ECO:0000256" key="1">
    <source>
        <dbReference type="ARBA" id="ARBA00004141"/>
    </source>
</evidence>
<evidence type="ECO:0000256" key="3">
    <source>
        <dbReference type="ARBA" id="ARBA00022692"/>
    </source>
</evidence>
<keyword evidence="5 7" id="KW-0472">Membrane</keyword>
<dbReference type="RefSeq" id="XP_031377452.1">
    <property type="nucleotide sequence ID" value="XM_031521592.1"/>
</dbReference>
<keyword evidence="10" id="KW-1185">Reference proteome</keyword>
<dbReference type="AlphaFoldDB" id="A0A218WFC3"/>
<gene>
    <name evidence="11" type="primary">LOC116192894</name>
    <name evidence="8" type="ORF">CDL15_Pgr011370</name>
</gene>
<dbReference type="PANTHER" id="PTHR10057:SF6">
    <property type="entry name" value="TRANSLOCATOR PROTEIN HOMOLOG"/>
    <property type="match status" value="1"/>
</dbReference>
<dbReference type="EMBL" id="MTKT01004486">
    <property type="protein sequence ID" value="OWM71243.1"/>
    <property type="molecule type" value="Genomic_DNA"/>
</dbReference>
<keyword evidence="3 7" id="KW-0812">Transmembrane</keyword>
<sequence length="181" mass="19773">MIPSMASRAPKSGKADHRRSTPGKSIRPMRALRSLAVSLMIPFSLNAAMIFLFGSGKRYEEFPDKTLWVPPLWLIHSASLGSSLLMGLASWLVWARGGLHLVSDALPLYVAQVSLGIVWDPLVLVIGSCWVGFVFCIINFGTLVACKSSFQKVNQLAGDIANICAMWAAFLTFVTLQLSFL</sequence>
<dbReference type="InterPro" id="IPR038330">
    <property type="entry name" value="TspO/MBR-related_sf"/>
</dbReference>
<protein>
    <submittedName>
        <fullName evidence="11">Translocator protein homolog</fullName>
    </submittedName>
</protein>
<comment type="subcellular location">
    <subcellularLocation>
        <location evidence="1">Membrane</location>
        <topology evidence="1">Multi-pass membrane protein</topology>
    </subcellularLocation>
</comment>
<dbReference type="Gene3D" id="1.20.1260.100">
    <property type="entry name" value="TspO/MBR protein"/>
    <property type="match status" value="1"/>
</dbReference>
<evidence type="ECO:0000256" key="5">
    <source>
        <dbReference type="ARBA" id="ARBA00023136"/>
    </source>
</evidence>
<dbReference type="InterPro" id="IPR004307">
    <property type="entry name" value="TspO_MBR"/>
</dbReference>
<accession>A0A218WFC3</accession>
<dbReference type="FunFam" id="1.20.1260.100:FF:000001">
    <property type="entry name" value="translocator protein 2"/>
    <property type="match status" value="1"/>
</dbReference>
<feature type="region of interest" description="Disordered" evidence="6">
    <location>
        <begin position="1"/>
        <end position="24"/>
    </location>
</feature>
<name>A0A218WFC3_PUNGR</name>
<dbReference type="CDD" id="cd15904">
    <property type="entry name" value="TSPO_MBR"/>
    <property type="match status" value="1"/>
</dbReference>
<dbReference type="Proteomes" id="UP000197138">
    <property type="component" value="Unassembled WGS sequence"/>
</dbReference>
<evidence type="ECO:0000313" key="8">
    <source>
        <dbReference type="EMBL" id="OWM71243.1"/>
    </source>
</evidence>
<feature type="transmembrane region" description="Helical" evidence="7">
    <location>
        <begin position="125"/>
        <end position="144"/>
    </location>
</feature>
<evidence type="ECO:0000313" key="10">
    <source>
        <dbReference type="Proteomes" id="UP000515151"/>
    </source>
</evidence>
<organism evidence="8 9">
    <name type="scientific">Punica granatum</name>
    <name type="common">Pomegranate</name>
    <dbReference type="NCBI Taxonomy" id="22663"/>
    <lineage>
        <taxon>Eukaryota</taxon>
        <taxon>Viridiplantae</taxon>
        <taxon>Streptophyta</taxon>
        <taxon>Embryophyta</taxon>
        <taxon>Tracheophyta</taxon>
        <taxon>Spermatophyta</taxon>
        <taxon>Magnoliopsida</taxon>
        <taxon>eudicotyledons</taxon>
        <taxon>Gunneridae</taxon>
        <taxon>Pentapetalae</taxon>
        <taxon>rosids</taxon>
        <taxon>malvids</taxon>
        <taxon>Myrtales</taxon>
        <taxon>Lythraceae</taxon>
        <taxon>Punica</taxon>
    </lineage>
</organism>
<feature type="transmembrane region" description="Helical" evidence="7">
    <location>
        <begin position="156"/>
        <end position="180"/>
    </location>
</feature>
<evidence type="ECO:0000256" key="4">
    <source>
        <dbReference type="ARBA" id="ARBA00022989"/>
    </source>
</evidence>
<dbReference type="GO" id="GO:0016020">
    <property type="term" value="C:membrane"/>
    <property type="evidence" value="ECO:0007669"/>
    <property type="project" value="UniProtKB-SubCell"/>
</dbReference>
<comment type="similarity">
    <text evidence="2">Belongs to the TspO/BZRP family.</text>
</comment>
<reference evidence="8" key="2">
    <citation type="submission" date="2017-06" db="EMBL/GenBank/DDBJ databases">
        <title>The pomegranate genome and the genomics of punicalagin biosynthesis.</title>
        <authorList>
            <person name="Xu C."/>
        </authorList>
    </citation>
    <scope>NUCLEOTIDE SEQUENCE [LARGE SCALE GENOMIC DNA]</scope>
    <source>
        <tissue evidence="8">Fresh leaf</tissue>
    </source>
</reference>
<evidence type="ECO:0000313" key="11">
    <source>
        <dbReference type="RefSeq" id="XP_031377452.1"/>
    </source>
</evidence>
<evidence type="ECO:0000256" key="6">
    <source>
        <dbReference type="SAM" id="MobiDB-lite"/>
    </source>
</evidence>
<feature type="transmembrane region" description="Helical" evidence="7">
    <location>
        <begin position="101"/>
        <end position="119"/>
    </location>
</feature>
<evidence type="ECO:0000313" key="9">
    <source>
        <dbReference type="Proteomes" id="UP000197138"/>
    </source>
</evidence>
<feature type="transmembrane region" description="Helical" evidence="7">
    <location>
        <begin position="73"/>
        <end position="94"/>
    </location>
</feature>
<proteinExistence type="inferred from homology"/>
<evidence type="ECO:0000256" key="7">
    <source>
        <dbReference type="SAM" id="Phobius"/>
    </source>
</evidence>
<reference evidence="9" key="1">
    <citation type="journal article" date="2017" name="Plant J.">
        <title>The pomegranate (Punica granatum L.) genome and the genomics of punicalagin biosynthesis.</title>
        <authorList>
            <person name="Qin G."/>
            <person name="Xu C."/>
            <person name="Ming R."/>
            <person name="Tang H."/>
            <person name="Guyot R."/>
            <person name="Kramer E.M."/>
            <person name="Hu Y."/>
            <person name="Yi X."/>
            <person name="Qi Y."/>
            <person name="Xu X."/>
            <person name="Gao Z."/>
            <person name="Pan H."/>
            <person name="Jian J."/>
            <person name="Tian Y."/>
            <person name="Yue Z."/>
            <person name="Xu Y."/>
        </authorList>
    </citation>
    <scope>NUCLEOTIDE SEQUENCE [LARGE SCALE GENOMIC DNA]</scope>
    <source>
        <strain evidence="9">cv. Dabenzi</strain>
    </source>
</reference>
<dbReference type="GeneID" id="116192894"/>
<dbReference type="Proteomes" id="UP000515151">
    <property type="component" value="Chromosome 1"/>
</dbReference>
<dbReference type="OrthoDB" id="8841220at2759"/>
<keyword evidence="4 7" id="KW-1133">Transmembrane helix</keyword>
<dbReference type="Pfam" id="PF03073">
    <property type="entry name" value="TspO_MBR"/>
    <property type="match status" value="1"/>
</dbReference>